<dbReference type="Proteomes" id="UP000004319">
    <property type="component" value="Unassembled WGS sequence"/>
</dbReference>
<gene>
    <name evidence="1" type="ORF">ATPR_3461</name>
</gene>
<name>F7VJB2_9PROT</name>
<evidence type="ECO:0000313" key="2">
    <source>
        <dbReference type="Proteomes" id="UP000004319"/>
    </source>
</evidence>
<comment type="caution">
    <text evidence="1">The sequence shown here is derived from an EMBL/GenBank/DDBJ whole genome shotgun (WGS) entry which is preliminary data.</text>
</comment>
<dbReference type="AlphaFoldDB" id="F7VJB2"/>
<dbReference type="EMBL" id="BABS01000280">
    <property type="protein sequence ID" value="GAA10457.1"/>
    <property type="molecule type" value="Genomic_DNA"/>
</dbReference>
<sequence length="43" mass="4760">MTMQLLEAAVPSGVLTLPYLPVSDLPAASPDHSFRWHRGRDRA</sequence>
<accession>F7VJB2</accession>
<protein>
    <submittedName>
        <fullName evidence="1">Uncharacterized protein</fullName>
    </submittedName>
</protein>
<evidence type="ECO:0000313" key="1">
    <source>
        <dbReference type="EMBL" id="GAA10457.1"/>
    </source>
</evidence>
<reference evidence="1 2" key="1">
    <citation type="journal article" date="2011" name="Biochem. Biophys. Res. Commun.">
        <title>Increased number of Arginine-based salt bridges contributes to the thermotolerance of thermotolerant acetic acid bacteria, Acetobacter tropicalis SKU1100.</title>
        <authorList>
            <person name="Matsutani M."/>
            <person name="Hirakawa H."/>
            <person name="Nishikura M."/>
            <person name="Soemphol W."/>
            <person name="Ali I.A.I."/>
            <person name="Yakushi T."/>
            <person name="Matsushita K."/>
        </authorList>
    </citation>
    <scope>NUCLEOTIDE SEQUENCE [LARGE SCALE GENOMIC DNA]</scope>
    <source>
        <strain evidence="1 2">NBRC 101654</strain>
    </source>
</reference>
<proteinExistence type="predicted"/>
<organism evidence="1 2">
    <name type="scientific">Acetobacter tropicalis NBRC 101654</name>
    <dbReference type="NCBI Taxonomy" id="749388"/>
    <lineage>
        <taxon>Bacteria</taxon>
        <taxon>Pseudomonadati</taxon>
        <taxon>Pseudomonadota</taxon>
        <taxon>Alphaproteobacteria</taxon>
        <taxon>Acetobacterales</taxon>
        <taxon>Acetobacteraceae</taxon>
        <taxon>Acetobacter</taxon>
    </lineage>
</organism>